<organism evidence="7 9">
    <name type="scientific">Saliniramus fredricksonii</name>
    <dbReference type="NCBI Taxonomy" id="1653334"/>
    <lineage>
        <taxon>Bacteria</taxon>
        <taxon>Pseudomonadati</taxon>
        <taxon>Pseudomonadota</taxon>
        <taxon>Alphaproteobacteria</taxon>
        <taxon>Hyphomicrobiales</taxon>
        <taxon>Salinarimonadaceae</taxon>
        <taxon>Saliniramus</taxon>
    </lineage>
</organism>
<feature type="transmembrane region" description="Helical" evidence="6">
    <location>
        <begin position="179"/>
        <end position="196"/>
    </location>
</feature>
<keyword evidence="5 6" id="KW-0472">Membrane</keyword>
<feature type="transmembrane region" description="Helical" evidence="6">
    <location>
        <begin position="6"/>
        <end position="28"/>
    </location>
</feature>
<evidence type="ECO:0000256" key="1">
    <source>
        <dbReference type="ARBA" id="ARBA00004651"/>
    </source>
</evidence>
<feature type="transmembrane region" description="Helical" evidence="6">
    <location>
        <begin position="112"/>
        <end position="132"/>
    </location>
</feature>
<comment type="caution">
    <text evidence="7">The sequence shown here is derived from an EMBL/GenBank/DDBJ whole genome shotgun (WGS) entry which is preliminary data.</text>
</comment>
<dbReference type="PANTHER" id="PTHR30086:SF20">
    <property type="entry name" value="ARGININE EXPORTER PROTEIN ARGO-RELATED"/>
    <property type="match status" value="1"/>
</dbReference>
<dbReference type="EMBL" id="FMBM01000002">
    <property type="protein sequence ID" value="SCC82443.1"/>
    <property type="molecule type" value="Genomic_DNA"/>
</dbReference>
<dbReference type="Proteomes" id="UP000050497">
    <property type="component" value="Unassembled WGS sequence"/>
</dbReference>
<dbReference type="OrthoDB" id="9812084at2"/>
<feature type="transmembrane region" description="Helical" evidence="6">
    <location>
        <begin position="40"/>
        <end position="67"/>
    </location>
</feature>
<reference evidence="8 10" key="2">
    <citation type="submission" date="2016-08" db="EMBL/GenBank/DDBJ databases">
        <authorList>
            <person name="Varghese N."/>
            <person name="Submissions Spin"/>
        </authorList>
    </citation>
    <scope>NUCLEOTIDE SEQUENCE [LARGE SCALE GENOMIC DNA]</scope>
    <source>
        <strain evidence="8 10">HL-109</strain>
    </source>
</reference>
<evidence type="ECO:0000256" key="3">
    <source>
        <dbReference type="ARBA" id="ARBA00022692"/>
    </source>
</evidence>
<feature type="transmembrane region" description="Helical" evidence="6">
    <location>
        <begin position="73"/>
        <end position="91"/>
    </location>
</feature>
<evidence type="ECO:0000313" key="10">
    <source>
        <dbReference type="Proteomes" id="UP000182800"/>
    </source>
</evidence>
<proteinExistence type="predicted"/>
<feature type="transmembrane region" description="Helical" evidence="6">
    <location>
        <begin position="138"/>
        <end position="159"/>
    </location>
</feature>
<reference evidence="7 9" key="1">
    <citation type="submission" date="2015-09" db="EMBL/GenBank/DDBJ databases">
        <title>Identification and resolution of microdiversity through metagenomic sequencing of parallel consortia.</title>
        <authorList>
            <person name="Nelson W.C."/>
            <person name="Romine M.F."/>
            <person name="Lindemann S.R."/>
        </authorList>
    </citation>
    <scope>NUCLEOTIDE SEQUENCE [LARGE SCALE GENOMIC DNA]</scope>
    <source>
        <strain evidence="7">HL-109</strain>
    </source>
</reference>
<evidence type="ECO:0000256" key="6">
    <source>
        <dbReference type="SAM" id="Phobius"/>
    </source>
</evidence>
<evidence type="ECO:0000313" key="8">
    <source>
        <dbReference type="EMBL" id="SCC82443.1"/>
    </source>
</evidence>
<dbReference type="RefSeq" id="WP_074445930.1">
    <property type="nucleotide sequence ID" value="NZ_FMBM01000002.1"/>
</dbReference>
<evidence type="ECO:0000256" key="4">
    <source>
        <dbReference type="ARBA" id="ARBA00022989"/>
    </source>
</evidence>
<sequence>MPLELIAAYAVFAFVGAATPGPNNFLLLASGIRAGFRRTLPFVFGISLGFATLLGLIGAGLGTLFVHFPQAQIALKLLGTGYFLWLAWKIAGASVARSDDTRPLMGFWTGAAFQYVNPKAWLICITAVSLYLPAGAGYGALAVLVALAIAVGMPANLAWAGAGQGMRRFIASPVYLRRFNLAMAALLILSIIPVWLA</sequence>
<dbReference type="PANTHER" id="PTHR30086">
    <property type="entry name" value="ARGININE EXPORTER PROTEIN ARGO"/>
    <property type="match status" value="1"/>
</dbReference>
<keyword evidence="4 6" id="KW-1133">Transmembrane helix</keyword>
<comment type="subcellular location">
    <subcellularLocation>
        <location evidence="1">Cell membrane</location>
        <topology evidence="1">Multi-pass membrane protein</topology>
    </subcellularLocation>
</comment>
<dbReference type="GO" id="GO:0033228">
    <property type="term" value="P:cysteine export across plasma membrane"/>
    <property type="evidence" value="ECO:0007669"/>
    <property type="project" value="TreeGrafter"/>
</dbReference>
<accession>A0A0P7YBV7</accession>
<protein>
    <submittedName>
        <fullName evidence="7">Putative threonine efflux protein</fullName>
    </submittedName>
    <submittedName>
        <fullName evidence="8">Threonine/homoserine/homoserine lactone efflux protein</fullName>
    </submittedName>
</protein>
<evidence type="ECO:0000256" key="5">
    <source>
        <dbReference type="ARBA" id="ARBA00023136"/>
    </source>
</evidence>
<dbReference type="Proteomes" id="UP000182800">
    <property type="component" value="Unassembled WGS sequence"/>
</dbReference>
<dbReference type="GO" id="GO:0005886">
    <property type="term" value="C:plasma membrane"/>
    <property type="evidence" value="ECO:0007669"/>
    <property type="project" value="UniProtKB-SubCell"/>
</dbReference>
<evidence type="ECO:0000313" key="9">
    <source>
        <dbReference type="Proteomes" id="UP000050497"/>
    </source>
</evidence>
<dbReference type="GO" id="GO:0015171">
    <property type="term" value="F:amino acid transmembrane transporter activity"/>
    <property type="evidence" value="ECO:0007669"/>
    <property type="project" value="TreeGrafter"/>
</dbReference>
<dbReference type="Pfam" id="PF01810">
    <property type="entry name" value="LysE"/>
    <property type="match status" value="1"/>
</dbReference>
<evidence type="ECO:0000313" key="7">
    <source>
        <dbReference type="EMBL" id="KPQ11536.1"/>
    </source>
</evidence>
<evidence type="ECO:0000256" key="2">
    <source>
        <dbReference type="ARBA" id="ARBA00022475"/>
    </source>
</evidence>
<keyword evidence="10" id="KW-1185">Reference proteome</keyword>
<dbReference type="InterPro" id="IPR001123">
    <property type="entry name" value="LeuE-type"/>
</dbReference>
<name>A0A0P7YBV7_9HYPH</name>
<keyword evidence="2" id="KW-1003">Cell membrane</keyword>
<keyword evidence="3 6" id="KW-0812">Transmembrane</keyword>
<gene>
    <name evidence="8" type="ORF">GA0071312_3435</name>
    <name evidence="7" type="ORF">HLUCCO17_06405</name>
</gene>
<dbReference type="AlphaFoldDB" id="A0A0P7YBV7"/>
<dbReference type="EMBL" id="LJSX01000007">
    <property type="protein sequence ID" value="KPQ11536.1"/>
    <property type="molecule type" value="Genomic_DNA"/>
</dbReference>
<dbReference type="STRING" id="1653334.GA0071312_3435"/>